<accession>A0A9D4GQR8</accession>
<dbReference type="Proteomes" id="UP000828390">
    <property type="component" value="Unassembled WGS sequence"/>
</dbReference>
<dbReference type="AlphaFoldDB" id="A0A9D4GQR8"/>
<proteinExistence type="predicted"/>
<comment type="caution">
    <text evidence="1">The sequence shown here is derived from an EMBL/GenBank/DDBJ whole genome shotgun (WGS) entry which is preliminary data.</text>
</comment>
<dbReference type="EMBL" id="JAIWYP010000005">
    <property type="protein sequence ID" value="KAH3819824.1"/>
    <property type="molecule type" value="Genomic_DNA"/>
</dbReference>
<gene>
    <name evidence="1" type="ORF">DPMN_121567</name>
</gene>
<keyword evidence="2" id="KW-1185">Reference proteome</keyword>
<evidence type="ECO:0000313" key="2">
    <source>
        <dbReference type="Proteomes" id="UP000828390"/>
    </source>
</evidence>
<protein>
    <submittedName>
        <fullName evidence="1">Uncharacterized protein</fullName>
    </submittedName>
</protein>
<name>A0A9D4GQR8_DREPO</name>
<evidence type="ECO:0000313" key="1">
    <source>
        <dbReference type="EMBL" id="KAH3819824.1"/>
    </source>
</evidence>
<sequence length="120" mass="13345">MDFMGKVHDSATDCYENTKDGIVTCIEKIQCSSRTLFESFLNLATYASSGLDDAKLFGNVNKETKQANNSNGAMLTNTPQPTRNKETSAHVFHVTNCHQYWELRATVLGCLQLLQLNSAH</sequence>
<reference evidence="1" key="2">
    <citation type="submission" date="2020-11" db="EMBL/GenBank/DDBJ databases">
        <authorList>
            <person name="McCartney M.A."/>
            <person name="Auch B."/>
            <person name="Kono T."/>
            <person name="Mallez S."/>
            <person name="Becker A."/>
            <person name="Gohl D.M."/>
            <person name="Silverstein K.A.T."/>
            <person name="Koren S."/>
            <person name="Bechman K.B."/>
            <person name="Herman A."/>
            <person name="Abrahante J.E."/>
            <person name="Garbe J."/>
        </authorList>
    </citation>
    <scope>NUCLEOTIDE SEQUENCE</scope>
    <source>
        <strain evidence="1">Duluth1</strain>
        <tissue evidence="1">Whole animal</tissue>
    </source>
</reference>
<reference evidence="1" key="1">
    <citation type="journal article" date="2019" name="bioRxiv">
        <title>The Genome of the Zebra Mussel, Dreissena polymorpha: A Resource for Invasive Species Research.</title>
        <authorList>
            <person name="McCartney M.A."/>
            <person name="Auch B."/>
            <person name="Kono T."/>
            <person name="Mallez S."/>
            <person name="Zhang Y."/>
            <person name="Obille A."/>
            <person name="Becker A."/>
            <person name="Abrahante J.E."/>
            <person name="Garbe J."/>
            <person name="Badalamenti J.P."/>
            <person name="Herman A."/>
            <person name="Mangelson H."/>
            <person name="Liachko I."/>
            <person name="Sullivan S."/>
            <person name="Sone E.D."/>
            <person name="Koren S."/>
            <person name="Silverstein K.A.T."/>
            <person name="Beckman K.B."/>
            <person name="Gohl D.M."/>
        </authorList>
    </citation>
    <scope>NUCLEOTIDE SEQUENCE</scope>
    <source>
        <strain evidence="1">Duluth1</strain>
        <tissue evidence="1">Whole animal</tissue>
    </source>
</reference>
<organism evidence="1 2">
    <name type="scientific">Dreissena polymorpha</name>
    <name type="common">Zebra mussel</name>
    <name type="synonym">Mytilus polymorpha</name>
    <dbReference type="NCBI Taxonomy" id="45954"/>
    <lineage>
        <taxon>Eukaryota</taxon>
        <taxon>Metazoa</taxon>
        <taxon>Spiralia</taxon>
        <taxon>Lophotrochozoa</taxon>
        <taxon>Mollusca</taxon>
        <taxon>Bivalvia</taxon>
        <taxon>Autobranchia</taxon>
        <taxon>Heteroconchia</taxon>
        <taxon>Euheterodonta</taxon>
        <taxon>Imparidentia</taxon>
        <taxon>Neoheterodontei</taxon>
        <taxon>Myida</taxon>
        <taxon>Dreissenoidea</taxon>
        <taxon>Dreissenidae</taxon>
        <taxon>Dreissena</taxon>
    </lineage>
</organism>